<organism evidence="1 2">
    <name type="scientific">Streptomyces flaveolus</name>
    <dbReference type="NCBI Taxonomy" id="67297"/>
    <lineage>
        <taxon>Bacteria</taxon>
        <taxon>Bacillati</taxon>
        <taxon>Actinomycetota</taxon>
        <taxon>Actinomycetes</taxon>
        <taxon>Kitasatosporales</taxon>
        <taxon>Streptomycetaceae</taxon>
        <taxon>Streptomyces</taxon>
    </lineage>
</organism>
<reference evidence="1 2" key="1">
    <citation type="submission" date="2024-06" db="EMBL/GenBank/DDBJ databases">
        <title>The Natural Products Discovery Center: Release of the First 8490 Sequenced Strains for Exploring Actinobacteria Biosynthetic Diversity.</title>
        <authorList>
            <person name="Kalkreuter E."/>
            <person name="Kautsar S.A."/>
            <person name="Yang D."/>
            <person name="Bader C.D."/>
            <person name="Teijaro C.N."/>
            <person name="Fluegel L."/>
            <person name="Davis C.M."/>
            <person name="Simpson J.R."/>
            <person name="Lauterbach L."/>
            <person name="Steele A.D."/>
            <person name="Gui C."/>
            <person name="Meng S."/>
            <person name="Li G."/>
            <person name="Viehrig K."/>
            <person name="Ye F."/>
            <person name="Su P."/>
            <person name="Kiefer A.F."/>
            <person name="Nichols A."/>
            <person name="Cepeda A.J."/>
            <person name="Yan W."/>
            <person name="Fan B."/>
            <person name="Jiang Y."/>
            <person name="Adhikari A."/>
            <person name="Zheng C.-J."/>
            <person name="Schuster L."/>
            <person name="Cowan T.M."/>
            <person name="Smanski M.J."/>
            <person name="Chevrette M.G."/>
            <person name="De Carvalho L.P.S."/>
            <person name="Shen B."/>
        </authorList>
    </citation>
    <scope>NUCLEOTIDE SEQUENCE [LARGE SCALE GENOMIC DNA]</scope>
    <source>
        <strain evidence="1 2">NPDC020594</strain>
    </source>
</reference>
<comment type="caution">
    <text evidence="1">The sequence shown here is derived from an EMBL/GenBank/DDBJ whole genome shotgun (WGS) entry which is preliminary data.</text>
</comment>
<sequence length="53" mass="5639">MTVHLDLPDDVAAVPEEAVRDAVDDLAVDTLDGLAIPQPSPDLAHQLQDLVSH</sequence>
<proteinExistence type="predicted"/>
<accession>A0ABV3ARD4</accession>
<keyword evidence="2" id="KW-1185">Reference proteome</keyword>
<dbReference type="EMBL" id="JBFAEG010000073">
    <property type="protein sequence ID" value="MEU5714085.1"/>
    <property type="molecule type" value="Genomic_DNA"/>
</dbReference>
<gene>
    <name evidence="1" type="ORF">AB0H04_46145</name>
</gene>
<protein>
    <submittedName>
        <fullName evidence="1">Uncharacterized protein</fullName>
    </submittedName>
</protein>
<name>A0ABV3ARD4_9ACTN</name>
<dbReference type="Proteomes" id="UP001551011">
    <property type="component" value="Unassembled WGS sequence"/>
</dbReference>
<evidence type="ECO:0000313" key="2">
    <source>
        <dbReference type="Proteomes" id="UP001551011"/>
    </source>
</evidence>
<evidence type="ECO:0000313" key="1">
    <source>
        <dbReference type="EMBL" id="MEU5714085.1"/>
    </source>
</evidence>
<dbReference type="RefSeq" id="WP_359261750.1">
    <property type="nucleotide sequence ID" value="NZ_JBFAEG010000073.1"/>
</dbReference>